<comment type="caution">
    <text evidence="1">The sequence shown here is derived from an EMBL/GenBank/DDBJ whole genome shotgun (WGS) entry which is preliminary data.</text>
</comment>
<gene>
    <name evidence="1" type="ORF">Rain11_2439</name>
</gene>
<dbReference type="Gene3D" id="3.30.420.260">
    <property type="match status" value="1"/>
</dbReference>
<proteinExistence type="predicted"/>
<dbReference type="OrthoDB" id="658622at2"/>
<dbReference type="Pfam" id="PF12864">
    <property type="entry name" value="DUF3822"/>
    <property type="match status" value="1"/>
</dbReference>
<dbReference type="Proteomes" id="UP000233387">
    <property type="component" value="Unassembled WGS sequence"/>
</dbReference>
<keyword evidence="2" id="KW-1185">Reference proteome</keyword>
<name>A0A2N3I7B6_9BACT</name>
<accession>A0A2N3I7B6</accession>
<dbReference type="EMBL" id="NKXO01000051">
    <property type="protein sequence ID" value="PKQ66201.1"/>
    <property type="molecule type" value="Genomic_DNA"/>
</dbReference>
<organism evidence="1 2">
    <name type="scientific">Raineya orbicola</name>
    <dbReference type="NCBI Taxonomy" id="2016530"/>
    <lineage>
        <taxon>Bacteria</taxon>
        <taxon>Pseudomonadati</taxon>
        <taxon>Bacteroidota</taxon>
        <taxon>Cytophagia</taxon>
        <taxon>Cytophagales</taxon>
        <taxon>Raineyaceae</taxon>
        <taxon>Raineya</taxon>
    </lineage>
</organism>
<dbReference type="InterPro" id="IPR024213">
    <property type="entry name" value="DUF3822"/>
</dbReference>
<dbReference type="CDD" id="cd24013">
    <property type="entry name" value="ASKHA_ATPase_BT3980-like"/>
    <property type="match status" value="1"/>
</dbReference>
<dbReference type="AlphaFoldDB" id="A0A2N3I7B6"/>
<protein>
    <recommendedName>
        <fullName evidence="3">DUF3822 domain-containing protein</fullName>
    </recommendedName>
</protein>
<evidence type="ECO:0000313" key="1">
    <source>
        <dbReference type="EMBL" id="PKQ66201.1"/>
    </source>
</evidence>
<evidence type="ECO:0000313" key="2">
    <source>
        <dbReference type="Proteomes" id="UP000233387"/>
    </source>
</evidence>
<sequence>MQEISKKVRVTHRINDPSLDINQLSQYGLFLSVEDKNLRVVVVDEAQKKCMLLEDYRFSGLNTRSDTIEQLNGILESHLILRAGYWKDIILVARSGCFALIPDEFFDETLIHTYLELYPNNLDNAEVRSFFHSKRKYHSIFRIETEFIDWAKKAYPNKEIQVLHQSDAFLEGALQENHEGANIFIYIESKYMNMTILQGENLLLHNRYYYQSPQDFVYFILFAIDELQLDAETCQVKLYGEISKDSGIYNLLQKYVRNVEFGKKPSNLSFSYVFDEVIDHRYFDLYNVYHCLNA</sequence>
<evidence type="ECO:0008006" key="3">
    <source>
        <dbReference type="Google" id="ProtNLM"/>
    </source>
</evidence>
<reference evidence="1 2" key="1">
    <citation type="submission" date="2017-06" db="EMBL/GenBank/DDBJ databases">
        <title>Raineya orbicola gen. nov., sp. nov. a slightly thermophilic bacterium of the phylum Bacteroidetes and the description of Raineyaceae fam. nov.</title>
        <authorList>
            <person name="Albuquerque L."/>
            <person name="Polonia A.R.M."/>
            <person name="Barroso C."/>
            <person name="Froufe H.J.C."/>
            <person name="Lage O."/>
            <person name="Lobo-Da-Cunha A."/>
            <person name="Egas C."/>
            <person name="Da Costa M.S."/>
        </authorList>
    </citation>
    <scope>NUCLEOTIDE SEQUENCE [LARGE SCALE GENOMIC DNA]</scope>
    <source>
        <strain evidence="1 2">SPSPC-11</strain>
    </source>
</reference>
<dbReference type="RefSeq" id="WP_101359699.1">
    <property type="nucleotide sequence ID" value="NZ_NKXO01000051.1"/>
</dbReference>
<dbReference type="Gene3D" id="3.30.420.250">
    <property type="match status" value="1"/>
</dbReference>